<dbReference type="AlphaFoldDB" id="A0A9W5REF2"/>
<dbReference type="SUPFAM" id="SSF55486">
    <property type="entry name" value="Metalloproteases ('zincins'), catalytic domain"/>
    <property type="match status" value="1"/>
</dbReference>
<proteinExistence type="predicted"/>
<evidence type="ECO:0008006" key="3">
    <source>
        <dbReference type="Google" id="ProtNLM"/>
    </source>
</evidence>
<comment type="caution">
    <text evidence="1">The sequence shown here is derived from an EMBL/GenBank/DDBJ whole genome shotgun (WGS) entry which is preliminary data.</text>
</comment>
<organism evidence="1 2">
    <name type="scientific">Gleimia europaea ACS-120-V-Col10b</name>
    <dbReference type="NCBI Taxonomy" id="883069"/>
    <lineage>
        <taxon>Bacteria</taxon>
        <taxon>Bacillati</taxon>
        <taxon>Actinomycetota</taxon>
        <taxon>Actinomycetes</taxon>
        <taxon>Actinomycetales</taxon>
        <taxon>Actinomycetaceae</taxon>
        <taxon>Gleimia</taxon>
    </lineage>
</organism>
<gene>
    <name evidence="1" type="ORF">HMPREF9238_00566</name>
</gene>
<evidence type="ECO:0000313" key="2">
    <source>
        <dbReference type="Proteomes" id="UP000014387"/>
    </source>
</evidence>
<evidence type="ECO:0000313" key="1">
    <source>
        <dbReference type="EMBL" id="EPD30811.1"/>
    </source>
</evidence>
<name>A0A9W5REF2_9ACTO</name>
<dbReference type="Proteomes" id="UP000014387">
    <property type="component" value="Unassembled WGS sequence"/>
</dbReference>
<keyword evidence="2" id="KW-1185">Reference proteome</keyword>
<dbReference type="CDD" id="cd12954">
    <property type="entry name" value="MMP_TTHA0227_like_1"/>
    <property type="match status" value="1"/>
</dbReference>
<dbReference type="EMBL" id="AGWN01000001">
    <property type="protein sequence ID" value="EPD30811.1"/>
    <property type="molecule type" value="Genomic_DNA"/>
</dbReference>
<reference evidence="1 2" key="1">
    <citation type="submission" date="2013-05" db="EMBL/GenBank/DDBJ databases">
        <title>The Genome Sequence of Actinomyces europaeus ACS-120-V-COL10B.</title>
        <authorList>
            <consortium name="The Broad Institute Genomics Platform"/>
            <person name="Earl A."/>
            <person name="Ward D."/>
            <person name="Feldgarden M."/>
            <person name="Gevers D."/>
            <person name="Saerens B."/>
            <person name="Vaneechoutte M."/>
            <person name="Walker B."/>
            <person name="Young S."/>
            <person name="Zeng Q."/>
            <person name="Gargeya S."/>
            <person name="Fitzgerald M."/>
            <person name="Haas B."/>
            <person name="Abouelleil A."/>
            <person name="Allen A.W."/>
            <person name="Alvarado L."/>
            <person name="Arachchi H.M."/>
            <person name="Berlin A.M."/>
            <person name="Chapman S.B."/>
            <person name="Gainer-Dewar J."/>
            <person name="Goldberg J."/>
            <person name="Griggs A."/>
            <person name="Gujja S."/>
            <person name="Hansen M."/>
            <person name="Howarth C."/>
            <person name="Imamovic A."/>
            <person name="Ireland A."/>
            <person name="Larimer J."/>
            <person name="McCowan C."/>
            <person name="Murphy C."/>
            <person name="Pearson M."/>
            <person name="Poon T.W."/>
            <person name="Priest M."/>
            <person name="Roberts A."/>
            <person name="Saif S."/>
            <person name="Shea T."/>
            <person name="Sisk P."/>
            <person name="Sykes S."/>
            <person name="Wortman J."/>
            <person name="Nusbaum C."/>
            <person name="Birren B."/>
        </authorList>
    </citation>
    <scope>NUCLEOTIDE SEQUENCE [LARGE SCALE GENOMIC DNA]</scope>
    <source>
        <strain evidence="1 2">ACS-120-V-Col10b</strain>
    </source>
</reference>
<sequence length="110" mass="12104">MALQVSEITARHPELARIEIGIDEVPASNPASWEHHSVVLCRTFAENRLARLAPRLVLYRLPIQARAGRISVRQMGSPLHALVRGLLVENLSALSGLSMEEIHGGPIEEI</sequence>
<protein>
    <recommendedName>
        <fullName evidence="3">Metallopeptidase family protein</fullName>
    </recommendedName>
</protein>
<accession>A0A9W5REF2</accession>